<evidence type="ECO:0000256" key="7">
    <source>
        <dbReference type="ARBA" id="ARBA00022490"/>
    </source>
</evidence>
<keyword evidence="13" id="KW-0067">ATP-binding</keyword>
<dbReference type="AlphaFoldDB" id="A0A644TVN4"/>
<dbReference type="FunFam" id="2.40.50.140:FF:000042">
    <property type="entry name" value="Methionine--tRNA ligase"/>
    <property type="match status" value="1"/>
</dbReference>
<evidence type="ECO:0000256" key="3">
    <source>
        <dbReference type="ARBA" id="ARBA00004496"/>
    </source>
</evidence>
<dbReference type="InterPro" id="IPR023457">
    <property type="entry name" value="Met-tRNA_synth_2"/>
</dbReference>
<feature type="domain" description="TRNA-binding" evidence="20">
    <location>
        <begin position="569"/>
        <end position="670"/>
    </location>
</feature>
<comment type="subunit">
    <text evidence="4">Homodimer.</text>
</comment>
<organism evidence="21">
    <name type="scientific">bioreactor metagenome</name>
    <dbReference type="NCBI Taxonomy" id="1076179"/>
    <lineage>
        <taxon>unclassified sequences</taxon>
        <taxon>metagenomes</taxon>
        <taxon>ecological metagenomes</taxon>
    </lineage>
</organism>
<name>A0A644TVN4_9ZZZZ</name>
<comment type="caution">
    <text evidence="21">The sequence shown here is derived from an EMBL/GenBank/DDBJ whole genome shotgun (WGS) entry which is preliminary data.</text>
</comment>
<dbReference type="CDD" id="cd02800">
    <property type="entry name" value="tRNA_bind_EcMetRS_like"/>
    <property type="match status" value="1"/>
</dbReference>
<evidence type="ECO:0000256" key="19">
    <source>
        <dbReference type="SAM" id="MobiDB-lite"/>
    </source>
</evidence>
<dbReference type="Pfam" id="PF19303">
    <property type="entry name" value="Anticodon_3"/>
    <property type="match status" value="1"/>
</dbReference>
<evidence type="ECO:0000256" key="4">
    <source>
        <dbReference type="ARBA" id="ARBA00011738"/>
    </source>
</evidence>
<evidence type="ECO:0000256" key="18">
    <source>
        <dbReference type="ARBA" id="ARBA00047364"/>
    </source>
</evidence>
<evidence type="ECO:0000256" key="2">
    <source>
        <dbReference type="ARBA" id="ARBA00003314"/>
    </source>
</evidence>
<dbReference type="InterPro" id="IPR033911">
    <property type="entry name" value="MetRS_core"/>
</dbReference>
<dbReference type="EMBL" id="VSSQ01000056">
    <property type="protein sequence ID" value="MPL70970.1"/>
    <property type="molecule type" value="Genomic_DNA"/>
</dbReference>
<evidence type="ECO:0000256" key="16">
    <source>
        <dbReference type="ARBA" id="ARBA00023146"/>
    </source>
</evidence>
<comment type="cofactor">
    <cofactor evidence="1">
        <name>Zn(2+)</name>
        <dbReference type="ChEBI" id="CHEBI:29105"/>
    </cofactor>
</comment>
<dbReference type="InterPro" id="IPR014729">
    <property type="entry name" value="Rossmann-like_a/b/a_fold"/>
</dbReference>
<comment type="catalytic activity">
    <reaction evidence="18">
        <text>tRNA(Met) + L-methionine + ATP = L-methionyl-tRNA(Met) + AMP + diphosphate</text>
        <dbReference type="Rhea" id="RHEA:13481"/>
        <dbReference type="Rhea" id="RHEA-COMP:9667"/>
        <dbReference type="Rhea" id="RHEA-COMP:9698"/>
        <dbReference type="ChEBI" id="CHEBI:30616"/>
        <dbReference type="ChEBI" id="CHEBI:33019"/>
        <dbReference type="ChEBI" id="CHEBI:57844"/>
        <dbReference type="ChEBI" id="CHEBI:78442"/>
        <dbReference type="ChEBI" id="CHEBI:78530"/>
        <dbReference type="ChEBI" id="CHEBI:456215"/>
        <dbReference type="EC" id="6.1.1.10"/>
    </reaction>
</comment>
<dbReference type="NCBIfam" id="TIGR00399">
    <property type="entry name" value="metG_C_term"/>
    <property type="match status" value="1"/>
</dbReference>
<evidence type="ECO:0000256" key="13">
    <source>
        <dbReference type="ARBA" id="ARBA00022840"/>
    </source>
</evidence>
<dbReference type="PANTHER" id="PTHR43326:SF1">
    <property type="entry name" value="METHIONINE--TRNA LIGASE, MITOCHONDRIAL"/>
    <property type="match status" value="1"/>
</dbReference>
<feature type="compositionally biased region" description="Basic and acidic residues" evidence="19">
    <location>
        <begin position="515"/>
        <end position="540"/>
    </location>
</feature>
<dbReference type="NCBIfam" id="TIGR00398">
    <property type="entry name" value="metG"/>
    <property type="match status" value="1"/>
</dbReference>
<dbReference type="SUPFAM" id="SSF52374">
    <property type="entry name" value="Nucleotidylyl transferase"/>
    <property type="match status" value="1"/>
</dbReference>
<dbReference type="SUPFAM" id="SSF47323">
    <property type="entry name" value="Anticodon-binding domain of a subclass of class I aminoacyl-tRNA synthetases"/>
    <property type="match status" value="1"/>
</dbReference>
<dbReference type="PRINTS" id="PR01041">
    <property type="entry name" value="TRNASYNTHMET"/>
</dbReference>
<evidence type="ECO:0000313" key="21">
    <source>
        <dbReference type="EMBL" id="MPL70970.1"/>
    </source>
</evidence>
<keyword evidence="15" id="KW-0648">Protein biosynthesis</keyword>
<dbReference type="CDD" id="cd00814">
    <property type="entry name" value="MetRS_core"/>
    <property type="match status" value="1"/>
</dbReference>
<reference evidence="21" key="1">
    <citation type="submission" date="2019-08" db="EMBL/GenBank/DDBJ databases">
        <authorList>
            <person name="Kucharzyk K."/>
            <person name="Murdoch R.W."/>
            <person name="Higgins S."/>
            <person name="Loffler F."/>
        </authorList>
    </citation>
    <scope>NUCLEOTIDE SEQUENCE</scope>
</reference>
<evidence type="ECO:0000256" key="8">
    <source>
        <dbReference type="ARBA" id="ARBA00022555"/>
    </source>
</evidence>
<keyword evidence="11" id="KW-0547">Nucleotide-binding</keyword>
<evidence type="ECO:0000256" key="17">
    <source>
        <dbReference type="ARBA" id="ARBA00030904"/>
    </source>
</evidence>
<sequence>MNSFFITTPIYYVNAKPHLGHAYTTVVADAMARYHKLIGEDTMFLTGTDEHGDKIVQAAEKQGQTPKEFVDDISARFRALWPKLDVANDRFVRTTDPEHISAVQAFLQKVYDAGDIYFGEFGGHYCYGCERFYTEKELENGLCPQHLTKPEFISEKNYFFRMSKYLPWLKEHIEANPSFIRPERYRSEVLAMLESGALEDLCISRPKSRLTWGIELPFDKDYVCYVWFDALLNYISALNWPEGEDFKKFWPGEHLVAKDILKPHAVFWPTMLKSAGLPLYEHLNVHGYWLVRDTKMSKSLGNVVEPSDMAQRFGPDAFRYFLLREMHFGSDASFSEDALVGRINADLANDLGNLFSRVLSMTAKYFGSHVPMPKALQEDDKAIADLCANSMRNFVQLFGNVQFAQGLESLWELVRALNKYVDTQAPWTLYKQGNMERLATVMYVMLAAMRKTALCLWPVMPVASGKMLAQLGQPVQEGQPPVANVEDEIAHFEGLEPGIQVAEGSNLFPRIEVKKEGADSKEPKAQKKDKQAEKPQEKAAPKQAAPNQAAAEQGGADAPAVKPNVEFDQFKALDLRVGTVKVAEKHPNADRILRLEIDFGEGELRQILSGLAEHYAPEDLVGKRVCAVLNLAPRKIRGLVSHGMVLTAGTDSALGLLAVDRDVPDGSEIA</sequence>
<evidence type="ECO:0000256" key="10">
    <source>
        <dbReference type="ARBA" id="ARBA00022723"/>
    </source>
</evidence>
<gene>
    <name evidence="21" type="primary">metG_8</name>
    <name evidence="21" type="ORF">SDC9_16734</name>
</gene>
<evidence type="ECO:0000256" key="15">
    <source>
        <dbReference type="ARBA" id="ARBA00022917"/>
    </source>
</evidence>
<dbReference type="InterPro" id="IPR004495">
    <property type="entry name" value="Met-tRNA-synth_bsu_C"/>
</dbReference>
<keyword evidence="16" id="KW-0030">Aminoacyl-tRNA synthetase</keyword>
<evidence type="ECO:0000259" key="20">
    <source>
        <dbReference type="PROSITE" id="PS50886"/>
    </source>
</evidence>
<dbReference type="InterPro" id="IPR014758">
    <property type="entry name" value="Met-tRNA_synth"/>
</dbReference>
<dbReference type="InterPro" id="IPR041872">
    <property type="entry name" value="Anticodon_Met"/>
</dbReference>
<dbReference type="GO" id="GO:0005737">
    <property type="term" value="C:cytoplasm"/>
    <property type="evidence" value="ECO:0007669"/>
    <property type="project" value="UniProtKB-SubCell"/>
</dbReference>
<evidence type="ECO:0000256" key="5">
    <source>
        <dbReference type="ARBA" id="ARBA00012838"/>
    </source>
</evidence>
<dbReference type="Gene3D" id="2.170.220.10">
    <property type="match status" value="1"/>
</dbReference>
<dbReference type="GO" id="GO:0046872">
    <property type="term" value="F:metal ion binding"/>
    <property type="evidence" value="ECO:0007669"/>
    <property type="project" value="UniProtKB-KW"/>
</dbReference>
<evidence type="ECO:0000256" key="6">
    <source>
        <dbReference type="ARBA" id="ARBA00018753"/>
    </source>
</evidence>
<evidence type="ECO:0000256" key="14">
    <source>
        <dbReference type="ARBA" id="ARBA00022884"/>
    </source>
</evidence>
<dbReference type="InterPro" id="IPR009080">
    <property type="entry name" value="tRNAsynth_Ia_anticodon-bd"/>
</dbReference>
<dbReference type="Gene3D" id="1.10.730.10">
    <property type="entry name" value="Isoleucyl-tRNA Synthetase, Domain 1"/>
    <property type="match status" value="1"/>
</dbReference>
<dbReference type="InterPro" id="IPR032678">
    <property type="entry name" value="tRNA-synt_1_cat_dom"/>
</dbReference>
<keyword evidence="7" id="KW-0963">Cytoplasm</keyword>
<dbReference type="InterPro" id="IPR012340">
    <property type="entry name" value="NA-bd_OB-fold"/>
</dbReference>
<dbReference type="PANTHER" id="PTHR43326">
    <property type="entry name" value="METHIONYL-TRNA SYNTHETASE"/>
    <property type="match status" value="1"/>
</dbReference>
<comment type="subcellular location">
    <subcellularLocation>
        <location evidence="3">Cytoplasm</location>
    </subcellularLocation>
</comment>
<keyword evidence="12" id="KW-0862">Zinc</keyword>
<dbReference type="SUPFAM" id="SSF50249">
    <property type="entry name" value="Nucleic acid-binding proteins"/>
    <property type="match status" value="1"/>
</dbReference>
<dbReference type="Pfam" id="PF01588">
    <property type="entry name" value="tRNA_bind"/>
    <property type="match status" value="1"/>
</dbReference>
<dbReference type="GO" id="GO:0004825">
    <property type="term" value="F:methionine-tRNA ligase activity"/>
    <property type="evidence" value="ECO:0007669"/>
    <property type="project" value="UniProtKB-EC"/>
</dbReference>
<dbReference type="NCBIfam" id="NF008900">
    <property type="entry name" value="PRK12267.1"/>
    <property type="match status" value="1"/>
</dbReference>
<evidence type="ECO:0000256" key="11">
    <source>
        <dbReference type="ARBA" id="ARBA00022741"/>
    </source>
</evidence>
<dbReference type="EC" id="6.1.1.10" evidence="5"/>
<dbReference type="Gene3D" id="3.40.50.620">
    <property type="entry name" value="HUPs"/>
    <property type="match status" value="1"/>
</dbReference>
<proteinExistence type="inferred from homology"/>
<dbReference type="GO" id="GO:0000049">
    <property type="term" value="F:tRNA binding"/>
    <property type="evidence" value="ECO:0007669"/>
    <property type="project" value="UniProtKB-KW"/>
</dbReference>
<evidence type="ECO:0000256" key="1">
    <source>
        <dbReference type="ARBA" id="ARBA00001947"/>
    </source>
</evidence>
<feature type="compositionally biased region" description="Low complexity" evidence="19">
    <location>
        <begin position="541"/>
        <end position="560"/>
    </location>
</feature>
<dbReference type="Gene3D" id="2.40.50.140">
    <property type="entry name" value="Nucleic acid-binding proteins"/>
    <property type="match status" value="1"/>
</dbReference>
<dbReference type="GO" id="GO:0006431">
    <property type="term" value="P:methionyl-tRNA aminoacylation"/>
    <property type="evidence" value="ECO:0007669"/>
    <property type="project" value="InterPro"/>
</dbReference>
<evidence type="ECO:0000256" key="12">
    <source>
        <dbReference type="ARBA" id="ARBA00022833"/>
    </source>
</evidence>
<evidence type="ECO:0000256" key="9">
    <source>
        <dbReference type="ARBA" id="ARBA00022598"/>
    </source>
</evidence>
<feature type="region of interest" description="Disordered" evidence="19">
    <location>
        <begin position="515"/>
        <end position="560"/>
    </location>
</feature>
<dbReference type="Pfam" id="PF01406">
    <property type="entry name" value="tRNA-synt_1e"/>
    <property type="match status" value="1"/>
</dbReference>
<keyword evidence="14" id="KW-0694">RNA-binding</keyword>
<dbReference type="HAMAP" id="MF_01228">
    <property type="entry name" value="Met_tRNA_synth_type2"/>
    <property type="match status" value="1"/>
</dbReference>
<dbReference type="FunFam" id="2.170.220.10:FF:000003">
    <property type="entry name" value="Methionine--tRNA ligase"/>
    <property type="match status" value="1"/>
</dbReference>
<comment type="function">
    <text evidence="2">Is required not only for elongation of protein synthesis but also for the initiation of all mRNA translation through initiator tRNA(fMet) aminoacylation.</text>
</comment>
<accession>A0A644TVN4</accession>
<keyword evidence="10" id="KW-0479">Metal-binding</keyword>
<dbReference type="PROSITE" id="PS50886">
    <property type="entry name" value="TRBD"/>
    <property type="match status" value="1"/>
</dbReference>
<dbReference type="InterPro" id="IPR002547">
    <property type="entry name" value="tRNA-bd_dom"/>
</dbReference>
<dbReference type="CDD" id="cd07957">
    <property type="entry name" value="Anticodon_Ia_Met"/>
    <property type="match status" value="1"/>
</dbReference>
<dbReference type="Pfam" id="PF09334">
    <property type="entry name" value="tRNA-synt_1g"/>
    <property type="match status" value="1"/>
</dbReference>
<dbReference type="InterPro" id="IPR015413">
    <property type="entry name" value="Methionyl/Leucyl_tRNA_Synth"/>
</dbReference>
<keyword evidence="9 21" id="KW-0436">Ligase</keyword>
<keyword evidence="8" id="KW-0820">tRNA-binding</keyword>
<protein>
    <recommendedName>
        <fullName evidence="6">Methionine--tRNA ligase</fullName>
        <ecNumber evidence="5">6.1.1.10</ecNumber>
    </recommendedName>
    <alternativeName>
        <fullName evidence="17">Methionyl-tRNA synthetase</fullName>
    </alternativeName>
</protein>
<dbReference type="GO" id="GO:0005524">
    <property type="term" value="F:ATP binding"/>
    <property type="evidence" value="ECO:0007669"/>
    <property type="project" value="UniProtKB-KW"/>
</dbReference>